<protein>
    <submittedName>
        <fullName evidence="3">Uncharacterized protein</fullName>
    </submittedName>
</protein>
<dbReference type="AlphaFoldDB" id="A0A1L7TA34"/>
<feature type="region of interest" description="Disordered" evidence="2">
    <location>
        <begin position="1"/>
        <end position="20"/>
    </location>
</feature>
<comment type="caution">
    <text evidence="3">The sequence shown here is derived from an EMBL/GenBank/DDBJ whole genome shotgun (WGS) entry which is preliminary data.</text>
</comment>
<feature type="coiled-coil region" evidence="1">
    <location>
        <begin position="42"/>
        <end position="76"/>
    </location>
</feature>
<accession>A0A1L7TA34</accession>
<gene>
    <name evidence="3" type="ORF">FMAN_07331</name>
</gene>
<dbReference type="VEuPathDB" id="FungiDB:FMAN_07331"/>
<keyword evidence="1" id="KW-0175">Coiled coil</keyword>
<evidence type="ECO:0000313" key="3">
    <source>
        <dbReference type="EMBL" id="CVK92435.1"/>
    </source>
</evidence>
<sequence>MDIRNKTLPPTPREHPHSMACGHRNARPCLSMLLEEPCTTPEDGFRKENEDLKKANEVLQRQVQQLALENNVLQDRQTKSQHELKHYLEIIEIQKTSLKEIMQYILISTSDCRATVQKKRTEWETREAEDAFSSMDMDMF</sequence>
<proteinExistence type="predicted"/>
<organism evidence="3 4">
    <name type="scientific">Fusarium mangiferae</name>
    <name type="common">Mango malformation disease fungus</name>
    <dbReference type="NCBI Taxonomy" id="192010"/>
    <lineage>
        <taxon>Eukaryota</taxon>
        <taxon>Fungi</taxon>
        <taxon>Dikarya</taxon>
        <taxon>Ascomycota</taxon>
        <taxon>Pezizomycotina</taxon>
        <taxon>Sordariomycetes</taxon>
        <taxon>Hypocreomycetidae</taxon>
        <taxon>Hypocreales</taxon>
        <taxon>Nectriaceae</taxon>
        <taxon>Fusarium</taxon>
        <taxon>Fusarium fujikuroi species complex</taxon>
    </lineage>
</organism>
<evidence type="ECO:0000256" key="1">
    <source>
        <dbReference type="SAM" id="Coils"/>
    </source>
</evidence>
<dbReference type="GeneID" id="65086592"/>
<keyword evidence="4" id="KW-1185">Reference proteome</keyword>
<reference evidence="4" key="1">
    <citation type="journal article" date="2016" name="Genome Biol. Evol.">
        <title>Comparative 'omics' of the Fusarium fujikuroi species complex highlights differences in genetic potential and metabolite synthesis.</title>
        <authorList>
            <person name="Niehaus E.-M."/>
            <person name="Muensterkoetter M."/>
            <person name="Proctor R.H."/>
            <person name="Brown D.W."/>
            <person name="Sharon A."/>
            <person name="Idan Y."/>
            <person name="Oren-Young L."/>
            <person name="Sieber C.M."/>
            <person name="Novak O."/>
            <person name="Pencik A."/>
            <person name="Tarkowska D."/>
            <person name="Hromadova K."/>
            <person name="Freeman S."/>
            <person name="Maymon M."/>
            <person name="Elazar M."/>
            <person name="Youssef S.A."/>
            <person name="El-Shabrawy E.S.M."/>
            <person name="Shalaby A.B.A."/>
            <person name="Houterman P."/>
            <person name="Brock N.L."/>
            <person name="Burkhardt I."/>
            <person name="Tsavkelova E.A."/>
            <person name="Dickschat J.S."/>
            <person name="Galuszka P."/>
            <person name="Gueldener U."/>
            <person name="Tudzynski B."/>
        </authorList>
    </citation>
    <scope>NUCLEOTIDE SEQUENCE [LARGE SCALE GENOMIC DNA]</scope>
    <source>
        <strain evidence="4">MRC7560</strain>
    </source>
</reference>
<evidence type="ECO:0000313" key="4">
    <source>
        <dbReference type="Proteomes" id="UP000184255"/>
    </source>
</evidence>
<evidence type="ECO:0000256" key="2">
    <source>
        <dbReference type="SAM" id="MobiDB-lite"/>
    </source>
</evidence>
<dbReference type="RefSeq" id="XP_041681553.1">
    <property type="nucleotide sequence ID" value="XM_041830939.1"/>
</dbReference>
<dbReference type="Proteomes" id="UP000184255">
    <property type="component" value="Unassembled WGS sequence"/>
</dbReference>
<name>A0A1L7TA34_FUSMA</name>
<dbReference type="EMBL" id="FCQH01000005">
    <property type="protein sequence ID" value="CVK92435.1"/>
    <property type="molecule type" value="Genomic_DNA"/>
</dbReference>